<dbReference type="OrthoDB" id="9781342at2"/>
<reference evidence="2" key="1">
    <citation type="submission" date="2019-09" db="EMBL/GenBank/DDBJ databases">
        <authorList>
            <person name="Teo W.F.A."/>
            <person name="Duangmal K."/>
        </authorList>
    </citation>
    <scope>NUCLEOTIDE SEQUENCE [LARGE SCALE GENOMIC DNA]</scope>
    <source>
        <strain evidence="2">K81G1</strain>
    </source>
</reference>
<protein>
    <submittedName>
        <fullName evidence="2">Tyramine oxidase</fullName>
    </submittedName>
</protein>
<dbReference type="Proteomes" id="UP000319769">
    <property type="component" value="Unassembled WGS sequence"/>
</dbReference>
<proteinExistence type="predicted"/>
<dbReference type="InterPro" id="IPR052896">
    <property type="entry name" value="GGT-like_enzyme"/>
</dbReference>
<dbReference type="InterPro" id="IPR043137">
    <property type="entry name" value="GGT_ssub_C"/>
</dbReference>
<dbReference type="SUPFAM" id="SSF56235">
    <property type="entry name" value="N-terminal nucleophile aminohydrolases (Ntn hydrolases)"/>
    <property type="match status" value="1"/>
</dbReference>
<evidence type="ECO:0000256" key="1">
    <source>
        <dbReference type="SAM" id="MobiDB-lite"/>
    </source>
</evidence>
<dbReference type="PANTHER" id="PTHR43881">
    <property type="entry name" value="GAMMA-GLUTAMYLTRANSPEPTIDASE (AFU_ORTHOLOGUE AFUA_4G13580)"/>
    <property type="match status" value="1"/>
</dbReference>
<dbReference type="PRINTS" id="PR01210">
    <property type="entry name" value="GGTRANSPTASE"/>
</dbReference>
<evidence type="ECO:0000313" key="2">
    <source>
        <dbReference type="EMBL" id="KAA9165515.1"/>
    </source>
</evidence>
<dbReference type="Gene3D" id="3.60.20.40">
    <property type="match status" value="1"/>
</dbReference>
<dbReference type="PANTHER" id="PTHR43881:SF1">
    <property type="entry name" value="GAMMA-GLUTAMYLTRANSPEPTIDASE (AFU_ORTHOLOGUE AFUA_4G13580)"/>
    <property type="match status" value="1"/>
</dbReference>
<accession>A0A5N0VHA3</accession>
<keyword evidence="3" id="KW-1185">Reference proteome</keyword>
<sequence>MNEVAIAAPHTEAVRAAELAVAAGGNAVDAALAAAAALTVVYPHQCSLGGDLVALVHRPDATVRSVLSIGAAAATADADAVRARYSRMPGQGAESVTVPGVVAGWQALASYGRLTLAPPLRHAAALARGGVAVSPGLAHAITSRRDAVLADPGLRELLTTDGTPRTRMHQPRLAATLDALADDPSAFYRGYLAQQLTDFLRHGGSTLSTSDFSAHRAETADPLVLDLPAGRWYAAPPPSQGVVLLAVLAGMAETELVELCRRAAATRDRLLGDPHAGPVDVEALLRAEIPAPTTSAVRTAGDTVAVTAVGRDGLAVSLIQSVYQSFGSGLLEPETGIVLHNRASAFSLEPGHPAEFGPGRRPPHTLCPVLGRSTGILLAAGCQGGRAQPQILAQTVPALLDAGTAPASVLARPRWVVGARDLGHEHETVVAEPGARPEVPAGIPVVRTGGPVDEAGHVQIARLAGPRLDAASDPRADGAAVVLGSHEEDRS</sequence>
<comment type="caution">
    <text evidence="2">The sequence shown here is derived from an EMBL/GenBank/DDBJ whole genome shotgun (WGS) entry which is preliminary data.</text>
</comment>
<gene>
    <name evidence="2" type="ORF">FPZ12_005430</name>
</gene>
<dbReference type="AlphaFoldDB" id="A0A5N0VHA3"/>
<dbReference type="RefSeq" id="WP_144746160.1">
    <property type="nucleotide sequence ID" value="NZ_VMNW02000005.1"/>
</dbReference>
<feature type="region of interest" description="Disordered" evidence="1">
    <location>
        <begin position="467"/>
        <end position="491"/>
    </location>
</feature>
<evidence type="ECO:0000313" key="3">
    <source>
        <dbReference type="Proteomes" id="UP000319769"/>
    </source>
</evidence>
<name>A0A5N0VHA3_9PSEU</name>
<dbReference type="InterPro" id="IPR029055">
    <property type="entry name" value="Ntn_hydrolases_N"/>
</dbReference>
<dbReference type="EMBL" id="VMNW02000005">
    <property type="protein sequence ID" value="KAA9165515.1"/>
    <property type="molecule type" value="Genomic_DNA"/>
</dbReference>
<dbReference type="Pfam" id="PF01019">
    <property type="entry name" value="G_glu_transpept"/>
    <property type="match status" value="1"/>
</dbReference>
<organism evidence="2 3">
    <name type="scientific">Amycolatopsis acidicola</name>
    <dbReference type="NCBI Taxonomy" id="2596893"/>
    <lineage>
        <taxon>Bacteria</taxon>
        <taxon>Bacillati</taxon>
        <taxon>Actinomycetota</taxon>
        <taxon>Actinomycetes</taxon>
        <taxon>Pseudonocardiales</taxon>
        <taxon>Pseudonocardiaceae</taxon>
        <taxon>Amycolatopsis</taxon>
    </lineage>
</organism>